<dbReference type="Proteomes" id="UP000325466">
    <property type="component" value="Unassembled WGS sequence"/>
</dbReference>
<reference evidence="1 3" key="1">
    <citation type="journal article" date="2018" name="Biodegradation">
        <title>1,4-Dioxane degradation characteristics of Rhodococcus aetherivorans JCM 14343.</title>
        <authorList>
            <person name="Inoue D."/>
            <person name="Tsunoda T."/>
            <person name="Yamamoto N."/>
            <person name="Ike M."/>
            <person name="Sei K."/>
        </authorList>
    </citation>
    <scope>NUCLEOTIDE SEQUENCE [LARGE SCALE GENOMIC DNA]</scope>
    <source>
        <strain evidence="1 3">JCM 14343</strain>
    </source>
</reference>
<dbReference type="GeneID" id="83620019"/>
<dbReference type="Proteomes" id="UP001163947">
    <property type="component" value="Chromosome"/>
</dbReference>
<dbReference type="AlphaFoldDB" id="A0AA46NWP3"/>
<organism evidence="2 4">
    <name type="scientific">Rhodococcus aetherivorans</name>
    <dbReference type="NCBI Taxonomy" id="191292"/>
    <lineage>
        <taxon>Bacteria</taxon>
        <taxon>Bacillati</taxon>
        <taxon>Actinomycetota</taxon>
        <taxon>Actinomycetes</taxon>
        <taxon>Mycobacteriales</taxon>
        <taxon>Nocardiaceae</taxon>
        <taxon>Rhodococcus</taxon>
    </lineage>
</organism>
<proteinExistence type="predicted"/>
<evidence type="ECO:0000313" key="3">
    <source>
        <dbReference type="Proteomes" id="UP000325466"/>
    </source>
</evidence>
<keyword evidence="3" id="KW-1185">Reference proteome</keyword>
<evidence type="ECO:0000313" key="4">
    <source>
        <dbReference type="Proteomes" id="UP001163947"/>
    </source>
</evidence>
<reference evidence="1" key="2">
    <citation type="submission" date="2019-10" db="EMBL/GenBank/DDBJ databases">
        <title>Draft genome sequence of Rhodococcus aetherivorans JCM 14343.</title>
        <authorList>
            <person name="Inoue D."/>
            <person name="Nakazawa M."/>
            <person name="Yamamoto N."/>
            <person name="Sei K."/>
            <person name="Ike M."/>
        </authorList>
    </citation>
    <scope>NUCLEOTIDE SEQUENCE</scope>
    <source>
        <strain evidence="1">JCM 14343</strain>
    </source>
</reference>
<evidence type="ECO:0000313" key="1">
    <source>
        <dbReference type="EMBL" id="GES36936.1"/>
    </source>
</evidence>
<name>A0AA46NWP3_9NOCA</name>
<dbReference type="EMBL" id="CP106982">
    <property type="protein sequence ID" value="UYF95378.1"/>
    <property type="molecule type" value="Genomic_DNA"/>
</dbReference>
<reference evidence="2" key="3">
    <citation type="submission" date="2022-09" db="EMBL/GenBank/DDBJ databases">
        <title>The genome sequence of Rhodococcus aetherivorans N1.</title>
        <authorList>
            <person name="Jiang W."/>
        </authorList>
    </citation>
    <scope>NUCLEOTIDE SEQUENCE</scope>
    <source>
        <strain evidence="2">N1</strain>
    </source>
</reference>
<evidence type="ECO:0000313" key="2">
    <source>
        <dbReference type="EMBL" id="UYF95378.1"/>
    </source>
</evidence>
<dbReference type="EMBL" id="BLAH01000076">
    <property type="protein sequence ID" value="GES36936.1"/>
    <property type="molecule type" value="Genomic_DNA"/>
</dbReference>
<sequence length="42" mass="4057">MRAVRGPGTALVGTALGGTALVGTALGGTAARRRTHALAAVR</sequence>
<protein>
    <submittedName>
        <fullName evidence="2">Uncharacterized protein</fullName>
    </submittedName>
</protein>
<accession>A0AA46NWP3</accession>
<dbReference type="RefSeq" id="WP_255326706.1">
    <property type="nucleotide sequence ID" value="NZ_BAAAYP010000020.1"/>
</dbReference>
<gene>
    <name evidence="2" type="ORF">OCS65_06340</name>
    <name evidence="1" type="ORF">RAJCM14343_2190</name>
</gene>